<evidence type="ECO:0000313" key="1">
    <source>
        <dbReference type="EMBL" id="SFS42522.1"/>
    </source>
</evidence>
<proteinExistence type="predicted"/>
<dbReference type="OrthoDB" id="7888780at2"/>
<dbReference type="Proteomes" id="UP000199392">
    <property type="component" value="Unassembled WGS sequence"/>
</dbReference>
<dbReference type="EMBL" id="FOZW01000001">
    <property type="protein sequence ID" value="SFS42522.1"/>
    <property type="molecule type" value="Genomic_DNA"/>
</dbReference>
<dbReference type="AlphaFoldDB" id="A0A1I6PQL7"/>
<evidence type="ECO:0000313" key="2">
    <source>
        <dbReference type="Proteomes" id="UP000199392"/>
    </source>
</evidence>
<accession>A0A1I6PQL7</accession>
<reference evidence="2" key="1">
    <citation type="submission" date="2016-10" db="EMBL/GenBank/DDBJ databases">
        <authorList>
            <person name="Varghese N."/>
            <person name="Submissions S."/>
        </authorList>
    </citation>
    <scope>NUCLEOTIDE SEQUENCE [LARGE SCALE GENOMIC DNA]</scope>
    <source>
        <strain evidence="2">DSM 26894</strain>
    </source>
</reference>
<sequence>MTEVSAQAACAHLSAGLALRAIQQARALAQNPPSMECLRGKGGNSIVAMGRRVKRLRRDKAIVHALVAGSMKSPRIEIVRRAACRDAEVEHRGRAFAVDALHYDATVLYPRERREAEFVLSLTRHAVERFIERGGAGDPRDDLLGKLDAEVLRVLLGDPFVRSLRLDDCDLSFGVPAPHGLWIAGGAVTVLREKVIAGATFATFLGEREMGDDQRAYVAVAEAEGIAAAEARFPSLF</sequence>
<name>A0A1I6PQL7_9RHOB</name>
<dbReference type="STRING" id="311180.SAMN04488050_101703"/>
<keyword evidence="2" id="KW-1185">Reference proteome</keyword>
<protein>
    <submittedName>
        <fullName evidence="1">Uncharacterized protein</fullName>
    </submittedName>
</protein>
<gene>
    <name evidence="1" type="ORF">SAMN04488050_101703</name>
</gene>
<organism evidence="1 2">
    <name type="scientific">Alloyangia pacifica</name>
    <dbReference type="NCBI Taxonomy" id="311180"/>
    <lineage>
        <taxon>Bacteria</taxon>
        <taxon>Pseudomonadati</taxon>
        <taxon>Pseudomonadota</taxon>
        <taxon>Alphaproteobacteria</taxon>
        <taxon>Rhodobacterales</taxon>
        <taxon>Roseobacteraceae</taxon>
        <taxon>Alloyangia</taxon>
    </lineage>
</organism>
<dbReference type="RefSeq" id="WP_092421837.1">
    <property type="nucleotide sequence ID" value="NZ_FNCL01000002.1"/>
</dbReference>